<evidence type="ECO:0000313" key="2">
    <source>
        <dbReference type="EMBL" id="QPL54413.1"/>
    </source>
</evidence>
<proteinExistence type="predicted"/>
<dbReference type="EMBL" id="CP065217">
    <property type="protein sequence ID" value="QPL54413.1"/>
    <property type="molecule type" value="Genomic_DNA"/>
</dbReference>
<protein>
    <submittedName>
        <fullName evidence="2">Uncharacterized protein</fullName>
    </submittedName>
</protein>
<reference evidence="2 3" key="1">
    <citation type="submission" date="2020-11" db="EMBL/GenBank/DDBJ databases">
        <title>Complete and Circularized Genome Assembly of a human isolate of Vibrio navarrensis biotype pommerensis with MiSeq and MinION Sequence Data.</title>
        <authorList>
            <person name="Schwartz K."/>
            <person name="Borowiak M."/>
            <person name="Deneke C."/>
            <person name="Balau V."/>
            <person name="Metelmann C."/>
            <person name="Strauch E."/>
        </authorList>
    </citation>
    <scope>NUCLEOTIDE SEQUENCE [LARGE SCALE GENOMIC DNA]</scope>
    <source>
        <strain evidence="2 3">20-VB00237</strain>
    </source>
</reference>
<organism evidence="2 3">
    <name type="scientific">Vibrio navarrensis</name>
    <dbReference type="NCBI Taxonomy" id="29495"/>
    <lineage>
        <taxon>Bacteria</taxon>
        <taxon>Pseudomonadati</taxon>
        <taxon>Pseudomonadota</taxon>
        <taxon>Gammaproteobacteria</taxon>
        <taxon>Vibrionales</taxon>
        <taxon>Vibrionaceae</taxon>
        <taxon>Vibrio</taxon>
    </lineage>
</organism>
<dbReference type="Proteomes" id="UP000594435">
    <property type="component" value="Chromosome 1"/>
</dbReference>
<evidence type="ECO:0000256" key="1">
    <source>
        <dbReference type="SAM" id="MobiDB-lite"/>
    </source>
</evidence>
<accession>A0AAJ4LV24</accession>
<feature type="compositionally biased region" description="Basic and acidic residues" evidence="1">
    <location>
        <begin position="1"/>
        <end position="19"/>
    </location>
</feature>
<sequence length="58" mass="6226">MKRERNGEEGRVLTPDSKRSGHSPPIVPVAACANCERDRGHANRGVVCPEKAQTTQAG</sequence>
<dbReference type="AlphaFoldDB" id="A0AAJ4LV24"/>
<gene>
    <name evidence="2" type="ORF">I3X05_04535</name>
</gene>
<dbReference type="RefSeq" id="WP_156478459.1">
    <property type="nucleotide sequence ID" value="NZ_CP061845.1"/>
</dbReference>
<evidence type="ECO:0000313" key="3">
    <source>
        <dbReference type="Proteomes" id="UP000594435"/>
    </source>
</evidence>
<dbReference type="GeneID" id="43685725"/>
<name>A0AAJ4LV24_9VIBR</name>
<feature type="region of interest" description="Disordered" evidence="1">
    <location>
        <begin position="1"/>
        <end position="25"/>
    </location>
</feature>